<dbReference type="PANTHER" id="PTHR22948:SF29">
    <property type="entry name" value="FI02030P-RELATED"/>
    <property type="match status" value="1"/>
</dbReference>
<evidence type="ECO:0000313" key="2">
    <source>
        <dbReference type="EMBL" id="KAK7603532.1"/>
    </source>
</evidence>
<organism evidence="2 3">
    <name type="scientific">Parthenolecanium corni</name>
    <dbReference type="NCBI Taxonomy" id="536013"/>
    <lineage>
        <taxon>Eukaryota</taxon>
        <taxon>Metazoa</taxon>
        <taxon>Ecdysozoa</taxon>
        <taxon>Arthropoda</taxon>
        <taxon>Hexapoda</taxon>
        <taxon>Insecta</taxon>
        <taxon>Pterygota</taxon>
        <taxon>Neoptera</taxon>
        <taxon>Paraneoptera</taxon>
        <taxon>Hemiptera</taxon>
        <taxon>Sternorrhyncha</taxon>
        <taxon>Coccoidea</taxon>
        <taxon>Coccidae</taxon>
        <taxon>Parthenolecanium</taxon>
    </lineage>
</organism>
<gene>
    <name evidence="2" type="ORF">V9T40_003531</name>
</gene>
<dbReference type="Gene3D" id="2.40.50.90">
    <property type="match status" value="1"/>
</dbReference>
<dbReference type="Gene3D" id="2.30.30.140">
    <property type="match status" value="2"/>
</dbReference>
<protein>
    <recommendedName>
        <fullName evidence="1">Tudor domain-containing protein</fullName>
    </recommendedName>
</protein>
<dbReference type="PROSITE" id="PS50304">
    <property type="entry name" value="TUDOR"/>
    <property type="match status" value="2"/>
</dbReference>
<keyword evidence="3" id="KW-1185">Reference proteome</keyword>
<comment type="caution">
    <text evidence="2">The sequence shown here is derived from an EMBL/GenBank/DDBJ whole genome shotgun (WGS) entry which is preliminary data.</text>
</comment>
<dbReference type="AlphaFoldDB" id="A0AAN9TRG1"/>
<dbReference type="Proteomes" id="UP001367676">
    <property type="component" value="Unassembled WGS sequence"/>
</dbReference>
<evidence type="ECO:0000313" key="3">
    <source>
        <dbReference type="Proteomes" id="UP001367676"/>
    </source>
</evidence>
<dbReference type="Pfam" id="PF00567">
    <property type="entry name" value="TUDOR"/>
    <property type="match status" value="2"/>
</dbReference>
<dbReference type="InterPro" id="IPR035437">
    <property type="entry name" value="SNase_OB-fold_sf"/>
</dbReference>
<name>A0AAN9TRG1_9HEMI</name>
<dbReference type="SUPFAM" id="SSF63748">
    <property type="entry name" value="Tudor/PWWP/MBT"/>
    <property type="match status" value="2"/>
</dbReference>
<dbReference type="SMART" id="SM00333">
    <property type="entry name" value="TUDOR"/>
    <property type="match status" value="2"/>
</dbReference>
<dbReference type="EMBL" id="JBBCAQ010000006">
    <property type="protein sequence ID" value="KAK7603532.1"/>
    <property type="molecule type" value="Genomic_DNA"/>
</dbReference>
<evidence type="ECO:0000259" key="1">
    <source>
        <dbReference type="PROSITE" id="PS50304"/>
    </source>
</evidence>
<feature type="domain" description="Tudor" evidence="1">
    <location>
        <begin position="249"/>
        <end position="308"/>
    </location>
</feature>
<dbReference type="PANTHER" id="PTHR22948">
    <property type="entry name" value="TUDOR DOMAIN CONTAINING PROTEIN"/>
    <property type="match status" value="1"/>
</dbReference>
<feature type="domain" description="Tudor" evidence="1">
    <location>
        <begin position="33"/>
        <end position="93"/>
    </location>
</feature>
<reference evidence="2 3" key="1">
    <citation type="submission" date="2024-03" db="EMBL/GenBank/DDBJ databases">
        <title>Adaptation during the transition from Ophiocordyceps entomopathogen to insect associate is accompanied by gene loss and intensified selection.</title>
        <authorList>
            <person name="Ward C.M."/>
            <person name="Onetto C.A."/>
            <person name="Borneman A.R."/>
        </authorList>
    </citation>
    <scope>NUCLEOTIDE SEQUENCE [LARGE SCALE GENOMIC DNA]</scope>
    <source>
        <strain evidence="2">AWRI1</strain>
        <tissue evidence="2">Single Adult Female</tissue>
    </source>
</reference>
<dbReference type="InterPro" id="IPR002999">
    <property type="entry name" value="Tudor"/>
</dbReference>
<dbReference type="InterPro" id="IPR050621">
    <property type="entry name" value="Tudor_domain_containing"/>
</dbReference>
<proteinExistence type="predicted"/>
<accession>A0AAN9TRG1</accession>
<dbReference type="GO" id="GO:0005737">
    <property type="term" value="C:cytoplasm"/>
    <property type="evidence" value="ECO:0007669"/>
    <property type="project" value="UniProtKB-ARBA"/>
</dbReference>
<sequence length="386" mass="44598">MSDSLDVLEEHLEKVNEDLLENEDDYVIKDAKELVGVKMCLVKYIEDGKWHRGVIQELVPDENEAQVLYVDYGSREAVPFDRIADCQRISSILSEIPPQAILVELVKPTQEIFTERIIDFLLNLASPKTPFMMKVVEDRNVPYVELFLRLDHNEEFHSVNDLIGTCFNEYRGKNFKMITISKELNEKFRPIPAFPLPQPMAEFYVYIYMVSHPHLFFVQPHDFRPKLKELMRVMDEFYSKEAPAVNIDDLTKGQVYAVKCEDNMWYRGTCHQIIESENSISVKLVDYGNIISVKFKDISHLLPCFRELPCLAIKAELAGIAPKNKDWDLRDCIRFKDLVYEKVLISFIADVAEKVSMVLYDTSMGGEVDIGAQLVMEGHAVDITER</sequence>